<dbReference type="InterPro" id="IPR012349">
    <property type="entry name" value="Split_barrel_FMN-bd"/>
</dbReference>
<evidence type="ECO:0008006" key="3">
    <source>
        <dbReference type="Google" id="ProtNLM"/>
    </source>
</evidence>
<sequence length="205" mass="23307">MYIPPAYQETDPARIRAFVQGHSFGILVSKGNRFPMATHIPLEWYTENGIDYLVGHIAKANAQWQDFKKQPEVLAIFQGPHSYVSSSWYESEEVPTWNYIAAHIQGQLILMDETELMEHMVTMVNKYEAIAQHPVDLEKMSPKTLKQIRGVVGFKIKIEKCYGATKLSQTRSTSEQETIVDELRKLDDSGSQGIADAMDSRVKID</sequence>
<gene>
    <name evidence="1" type="ORF">B7P33_05725</name>
</gene>
<dbReference type="PANTHER" id="PTHR35802:SF1">
    <property type="entry name" value="PROTEASE SYNTHASE AND SPORULATION PROTEIN PAI 2"/>
    <property type="match status" value="1"/>
</dbReference>
<accession>A0A2A4G8C0</accession>
<dbReference type="PANTHER" id="PTHR35802">
    <property type="entry name" value="PROTEASE SYNTHASE AND SPORULATION PROTEIN PAI 2"/>
    <property type="match status" value="1"/>
</dbReference>
<name>A0A2A4G8C0_9FLAO</name>
<reference evidence="1 2" key="1">
    <citation type="submission" date="2017-04" db="EMBL/GenBank/DDBJ databases">
        <title>A new member of the family Flavobacteriaceae isolated from ascidians.</title>
        <authorList>
            <person name="Chen L."/>
        </authorList>
    </citation>
    <scope>NUCLEOTIDE SEQUENCE [LARGE SCALE GENOMIC DNA]</scope>
    <source>
        <strain evidence="1 2">HQA918</strain>
    </source>
</reference>
<dbReference type="Gene3D" id="2.30.110.10">
    <property type="entry name" value="Electron Transport, Fmn-binding Protein, Chain A"/>
    <property type="match status" value="1"/>
</dbReference>
<comment type="caution">
    <text evidence="1">The sequence shown here is derived from an EMBL/GenBank/DDBJ whole genome shotgun (WGS) entry which is preliminary data.</text>
</comment>
<keyword evidence="2" id="KW-1185">Reference proteome</keyword>
<dbReference type="OrthoDB" id="9794948at2"/>
<dbReference type="EMBL" id="NBWU01000002">
    <property type="protein sequence ID" value="PCE64671.1"/>
    <property type="molecule type" value="Genomic_DNA"/>
</dbReference>
<proteinExistence type="predicted"/>
<organism evidence="1 2">
    <name type="scientific">Sediminicola luteus</name>
    <dbReference type="NCBI Taxonomy" id="319238"/>
    <lineage>
        <taxon>Bacteria</taxon>
        <taxon>Pseudomonadati</taxon>
        <taxon>Bacteroidota</taxon>
        <taxon>Flavobacteriia</taxon>
        <taxon>Flavobacteriales</taxon>
        <taxon>Flavobacteriaceae</taxon>
        <taxon>Sediminicola</taxon>
    </lineage>
</organism>
<evidence type="ECO:0000313" key="2">
    <source>
        <dbReference type="Proteomes" id="UP000219559"/>
    </source>
</evidence>
<dbReference type="Pfam" id="PF04299">
    <property type="entry name" value="FMN_bind_2"/>
    <property type="match status" value="1"/>
</dbReference>
<dbReference type="InterPro" id="IPR007396">
    <property type="entry name" value="TR_PAI2-type"/>
</dbReference>
<dbReference type="PIRSF" id="PIRSF010372">
    <property type="entry name" value="PaiB"/>
    <property type="match status" value="1"/>
</dbReference>
<dbReference type="SUPFAM" id="SSF50475">
    <property type="entry name" value="FMN-binding split barrel"/>
    <property type="match status" value="1"/>
</dbReference>
<protein>
    <recommendedName>
        <fullName evidence="3">Protease</fullName>
    </recommendedName>
</protein>
<dbReference type="RefSeq" id="WP_097439952.1">
    <property type="nucleotide sequence ID" value="NZ_KZ300476.1"/>
</dbReference>
<dbReference type="Proteomes" id="UP000219559">
    <property type="component" value="Unassembled WGS sequence"/>
</dbReference>
<dbReference type="AlphaFoldDB" id="A0A2A4G8C0"/>
<evidence type="ECO:0000313" key="1">
    <source>
        <dbReference type="EMBL" id="PCE64671.1"/>
    </source>
</evidence>